<comment type="caution">
    <text evidence="2">The sequence shown here is derived from an EMBL/GenBank/DDBJ whole genome shotgun (WGS) entry which is preliminary data.</text>
</comment>
<feature type="compositionally biased region" description="Basic and acidic residues" evidence="1">
    <location>
        <begin position="99"/>
        <end position="141"/>
    </location>
</feature>
<dbReference type="SUPFAM" id="SSF48452">
    <property type="entry name" value="TPR-like"/>
    <property type="match status" value="1"/>
</dbReference>
<gene>
    <name evidence="2" type="ORF">QTG54_002915</name>
</gene>
<protein>
    <recommendedName>
        <fullName evidence="4">Tetratricopeptide repeat protein 1</fullName>
    </recommendedName>
</protein>
<dbReference type="PANTHER" id="PTHR46014:SF1">
    <property type="entry name" value="TETRATRICOPEPTIDE REPEAT PROTEIN 1"/>
    <property type="match status" value="1"/>
</dbReference>
<accession>A0AAD9DI00</accession>
<name>A0AAD9DI00_9STRA</name>
<feature type="region of interest" description="Disordered" evidence="1">
    <location>
        <begin position="29"/>
        <end position="72"/>
    </location>
</feature>
<dbReference type="Gene3D" id="1.25.40.10">
    <property type="entry name" value="Tetratricopeptide repeat domain"/>
    <property type="match status" value="2"/>
</dbReference>
<feature type="compositionally biased region" description="Acidic residues" evidence="1">
    <location>
        <begin position="142"/>
        <end position="155"/>
    </location>
</feature>
<evidence type="ECO:0008006" key="4">
    <source>
        <dbReference type="Google" id="ProtNLM"/>
    </source>
</evidence>
<feature type="compositionally biased region" description="Basic and acidic residues" evidence="1">
    <location>
        <begin position="56"/>
        <end position="72"/>
    </location>
</feature>
<feature type="compositionally biased region" description="Basic and acidic residues" evidence="1">
    <location>
        <begin position="156"/>
        <end position="167"/>
    </location>
</feature>
<organism evidence="2 3">
    <name type="scientific">Skeletonema marinoi</name>
    <dbReference type="NCBI Taxonomy" id="267567"/>
    <lineage>
        <taxon>Eukaryota</taxon>
        <taxon>Sar</taxon>
        <taxon>Stramenopiles</taxon>
        <taxon>Ochrophyta</taxon>
        <taxon>Bacillariophyta</taxon>
        <taxon>Coscinodiscophyceae</taxon>
        <taxon>Thalassiosirophycidae</taxon>
        <taxon>Thalassiosirales</taxon>
        <taxon>Skeletonemataceae</taxon>
        <taxon>Skeletonema</taxon>
        <taxon>Skeletonema marinoi-dohrnii complex</taxon>
    </lineage>
</organism>
<proteinExistence type="predicted"/>
<dbReference type="EMBL" id="JATAAI010000004">
    <property type="protein sequence ID" value="KAK1746308.1"/>
    <property type="molecule type" value="Genomic_DNA"/>
</dbReference>
<keyword evidence="3" id="KW-1185">Reference proteome</keyword>
<evidence type="ECO:0000256" key="1">
    <source>
        <dbReference type="SAM" id="MobiDB-lite"/>
    </source>
</evidence>
<feature type="region of interest" description="Disordered" evidence="1">
    <location>
        <begin position="86"/>
        <end position="167"/>
    </location>
</feature>
<dbReference type="PANTHER" id="PTHR46014">
    <property type="entry name" value="TETRATRICOPEPTIDE REPEAT PROTEIN 1"/>
    <property type="match status" value="1"/>
</dbReference>
<dbReference type="InterPro" id="IPR052769">
    <property type="entry name" value="TPR_domain_protein"/>
</dbReference>
<evidence type="ECO:0000313" key="2">
    <source>
        <dbReference type="EMBL" id="KAK1746308.1"/>
    </source>
</evidence>
<sequence>MPTETKFDSEGFDLGASDNKEAAEVIYEMGGGATSIAPPLQKEEEHKNSDSSPIAEAERLKELGNNEFRQKNHLDAFDYYTDAIEASPMGEGMGPSGKELLKLREEYDEEQRERQAERHRRDMERRRGQGKDTDGQDKKDEDDGGNNTNDDEEEEQQRPAEFTHRDTHMDQKLQCTAYEHIEDTEGALRDAKRAYELDPTNAVARKNVARLQKIEEERLEKLKEETMGKLKDLGNSILGNFGLSLDNFAAVQDPNTGGYSISFNQNK</sequence>
<dbReference type="AlphaFoldDB" id="A0AAD9DI00"/>
<dbReference type="InterPro" id="IPR011990">
    <property type="entry name" value="TPR-like_helical_dom_sf"/>
</dbReference>
<reference evidence="2" key="1">
    <citation type="submission" date="2023-06" db="EMBL/GenBank/DDBJ databases">
        <title>Survivors Of The Sea: Transcriptome response of Skeletonema marinoi to long-term dormancy.</title>
        <authorList>
            <person name="Pinder M.I.M."/>
            <person name="Kourtchenko O."/>
            <person name="Robertson E.K."/>
            <person name="Larsson T."/>
            <person name="Maumus F."/>
            <person name="Osuna-Cruz C.M."/>
            <person name="Vancaester E."/>
            <person name="Stenow R."/>
            <person name="Vandepoele K."/>
            <person name="Ploug H."/>
            <person name="Bruchert V."/>
            <person name="Godhe A."/>
            <person name="Topel M."/>
        </authorList>
    </citation>
    <scope>NUCLEOTIDE SEQUENCE</scope>
    <source>
        <strain evidence="2">R05AC</strain>
    </source>
</reference>
<evidence type="ECO:0000313" key="3">
    <source>
        <dbReference type="Proteomes" id="UP001224775"/>
    </source>
</evidence>
<dbReference type="Proteomes" id="UP001224775">
    <property type="component" value="Unassembled WGS sequence"/>
</dbReference>